<protein>
    <submittedName>
        <fullName evidence="4">Tetratricopeptide repeat protein</fullName>
    </submittedName>
</protein>
<comment type="caution">
    <text evidence="4">The sequence shown here is derived from an EMBL/GenBank/DDBJ whole genome shotgun (WGS) entry which is preliminary data.</text>
</comment>
<keyword evidence="5" id="KW-1185">Reference proteome</keyword>
<dbReference type="SMART" id="SM00028">
    <property type="entry name" value="TPR"/>
    <property type="match status" value="4"/>
</dbReference>
<keyword evidence="2 3" id="KW-0802">TPR repeat</keyword>
<dbReference type="Pfam" id="PF07719">
    <property type="entry name" value="TPR_2"/>
    <property type="match status" value="1"/>
</dbReference>
<proteinExistence type="predicted"/>
<dbReference type="InterPro" id="IPR011990">
    <property type="entry name" value="TPR-like_helical_dom_sf"/>
</dbReference>
<dbReference type="Pfam" id="PF13431">
    <property type="entry name" value="TPR_17"/>
    <property type="match status" value="1"/>
</dbReference>
<name>A0A7W2A5Y6_9BACL</name>
<keyword evidence="1" id="KW-0677">Repeat</keyword>
<evidence type="ECO:0000256" key="1">
    <source>
        <dbReference type="ARBA" id="ARBA00022737"/>
    </source>
</evidence>
<evidence type="ECO:0000313" key="4">
    <source>
        <dbReference type="EMBL" id="MBA4492811.1"/>
    </source>
</evidence>
<gene>
    <name evidence="4" type="ORF">H1191_00600</name>
</gene>
<dbReference type="AlphaFoldDB" id="A0A7W2A5Y6"/>
<dbReference type="InterPro" id="IPR019734">
    <property type="entry name" value="TPR_rpt"/>
</dbReference>
<evidence type="ECO:0000256" key="2">
    <source>
        <dbReference type="ARBA" id="ARBA00022803"/>
    </source>
</evidence>
<dbReference type="Gene3D" id="1.25.40.10">
    <property type="entry name" value="Tetratricopeptide repeat domain"/>
    <property type="match status" value="2"/>
</dbReference>
<accession>A0A7W2A5Y6</accession>
<dbReference type="PANTHER" id="PTHR12558:SF33">
    <property type="entry name" value="BLL7664 PROTEIN"/>
    <property type="match status" value="1"/>
</dbReference>
<organism evidence="4 5">
    <name type="scientific">Paenactinomyces guangxiensis</name>
    <dbReference type="NCBI Taxonomy" id="1490290"/>
    <lineage>
        <taxon>Bacteria</taxon>
        <taxon>Bacillati</taxon>
        <taxon>Bacillota</taxon>
        <taxon>Bacilli</taxon>
        <taxon>Bacillales</taxon>
        <taxon>Thermoactinomycetaceae</taxon>
        <taxon>Paenactinomyces</taxon>
    </lineage>
</organism>
<dbReference type="EMBL" id="JACEIQ010000001">
    <property type="protein sequence ID" value="MBA4492811.1"/>
    <property type="molecule type" value="Genomic_DNA"/>
</dbReference>
<dbReference type="PROSITE" id="PS50005">
    <property type="entry name" value="TPR"/>
    <property type="match status" value="1"/>
</dbReference>
<dbReference type="Proteomes" id="UP000535491">
    <property type="component" value="Unassembled WGS sequence"/>
</dbReference>
<dbReference type="RefSeq" id="WP_181750045.1">
    <property type="nucleotide sequence ID" value="NZ_JACEIQ010000001.1"/>
</dbReference>
<evidence type="ECO:0000313" key="5">
    <source>
        <dbReference type="Proteomes" id="UP000535491"/>
    </source>
</evidence>
<dbReference type="SUPFAM" id="SSF48452">
    <property type="entry name" value="TPR-like"/>
    <property type="match status" value="1"/>
</dbReference>
<dbReference type="InterPro" id="IPR013105">
    <property type="entry name" value="TPR_2"/>
</dbReference>
<feature type="repeat" description="TPR" evidence="3">
    <location>
        <begin position="179"/>
        <end position="212"/>
    </location>
</feature>
<dbReference type="Pfam" id="PF13432">
    <property type="entry name" value="TPR_16"/>
    <property type="match status" value="1"/>
</dbReference>
<dbReference type="PANTHER" id="PTHR12558">
    <property type="entry name" value="CELL DIVISION CYCLE 16,23,27"/>
    <property type="match status" value="1"/>
</dbReference>
<reference evidence="4 5" key="1">
    <citation type="submission" date="2020-07" db="EMBL/GenBank/DDBJ databases">
        <authorList>
            <person name="Feng H."/>
        </authorList>
    </citation>
    <scope>NUCLEOTIDE SEQUENCE [LARGE SCALE GENOMIC DNA]</scope>
    <source>
        <strain evidence="5">s-10</strain>
    </source>
</reference>
<sequence>MAGPMFEVYSIVYKQGKKQVVQGSYRRNRARIERLIKKDPQADYYLALAHLEARNRQWDRAQAAIGSALELEPLCAEAQLLLAQVLEAKNELQPSNDAYQSVLNCHPDFSRGYREYARYLMTHSDSLRLAQNLLLRSLELDPKDALAHTLLAEVYLLQSHTRQALLHLELAAHYHEGQPFYHQRTANLFMKMEQYDEAAKQLKLALRIDPKNKLIRSQFRQVLKETNSPRFSSLWKRWGI</sequence>
<evidence type="ECO:0000256" key="3">
    <source>
        <dbReference type="PROSITE-ProRule" id="PRU00339"/>
    </source>
</evidence>